<protein>
    <recommendedName>
        <fullName evidence="4">DUF222 domain-containing protein</fullName>
    </recommendedName>
</protein>
<evidence type="ECO:0000313" key="3">
    <source>
        <dbReference type="Proteomes" id="UP001157126"/>
    </source>
</evidence>
<dbReference type="Proteomes" id="UP001157126">
    <property type="component" value="Unassembled WGS sequence"/>
</dbReference>
<keyword evidence="3" id="KW-1185">Reference proteome</keyword>
<organism evidence="2 3">
    <name type="scientific">Mobilicoccus caccae</name>
    <dbReference type="NCBI Taxonomy" id="1859295"/>
    <lineage>
        <taxon>Bacteria</taxon>
        <taxon>Bacillati</taxon>
        <taxon>Actinomycetota</taxon>
        <taxon>Actinomycetes</taxon>
        <taxon>Micrococcales</taxon>
        <taxon>Dermatophilaceae</taxon>
        <taxon>Mobilicoccus</taxon>
    </lineage>
</organism>
<evidence type="ECO:0000256" key="1">
    <source>
        <dbReference type="SAM" id="MobiDB-lite"/>
    </source>
</evidence>
<dbReference type="EMBL" id="BSUO01000001">
    <property type="protein sequence ID" value="GMA38112.1"/>
    <property type="molecule type" value="Genomic_DNA"/>
</dbReference>
<gene>
    <name evidence="2" type="ORF">GCM10025883_01570</name>
</gene>
<proteinExistence type="predicted"/>
<dbReference type="RefSeq" id="WP_284302218.1">
    <property type="nucleotide sequence ID" value="NZ_BSUO01000001.1"/>
</dbReference>
<comment type="caution">
    <text evidence="2">The sequence shown here is derived from an EMBL/GenBank/DDBJ whole genome shotgun (WGS) entry which is preliminary data.</text>
</comment>
<name>A0ABQ6IJL2_9MICO</name>
<accession>A0ABQ6IJL2</accession>
<sequence length="312" mass="34010">MTESPTLAPTPDEHAGPGLVDAGSFAGWSGDELLSELERIERETAALAARSVAVTEAMTRARRRDCLQGLAPDVSPSRRNLEVAEVDACVVDEIALATGLRTHECRAHLELACGDLSRTGPIRAALGRGQLSWERARTVMEASAQVPAAHIDELVARVVAPYPARSVDGVGGLAVPHEVFRARLRRFVTRHVDITERHTERMRQRCTRIDVLPDGEAVLTVSGHVLRVAGAHERVDVIARRLRREGDTRTLAQLRSDITLDLLQWGELGSPDATLKETHLAPYATFGGALPRHGWTWSSPRPRSSVRAPTPA</sequence>
<reference evidence="3" key="1">
    <citation type="journal article" date="2019" name="Int. J. Syst. Evol. Microbiol.">
        <title>The Global Catalogue of Microorganisms (GCM) 10K type strain sequencing project: providing services to taxonomists for standard genome sequencing and annotation.</title>
        <authorList>
            <consortium name="The Broad Institute Genomics Platform"/>
            <consortium name="The Broad Institute Genome Sequencing Center for Infectious Disease"/>
            <person name="Wu L."/>
            <person name="Ma J."/>
        </authorList>
    </citation>
    <scope>NUCLEOTIDE SEQUENCE [LARGE SCALE GENOMIC DNA]</scope>
    <source>
        <strain evidence="3">NBRC 113072</strain>
    </source>
</reference>
<evidence type="ECO:0008006" key="4">
    <source>
        <dbReference type="Google" id="ProtNLM"/>
    </source>
</evidence>
<feature type="region of interest" description="Disordered" evidence="1">
    <location>
        <begin position="1"/>
        <end position="20"/>
    </location>
</feature>
<evidence type="ECO:0000313" key="2">
    <source>
        <dbReference type="EMBL" id="GMA38112.1"/>
    </source>
</evidence>